<evidence type="ECO:0000256" key="1">
    <source>
        <dbReference type="SAM" id="SignalP"/>
    </source>
</evidence>
<reference evidence="3" key="1">
    <citation type="submission" date="2017-06" db="EMBL/GenBank/DDBJ databases">
        <authorList>
            <person name="Varghese N."/>
            <person name="Submissions S."/>
        </authorList>
    </citation>
    <scope>NUCLEOTIDE SEQUENCE [LARGE SCALE GENOMIC DNA]</scope>
    <source>
        <strain evidence="3">NKM1</strain>
    </source>
</reference>
<keyword evidence="3" id="KW-1185">Reference proteome</keyword>
<gene>
    <name evidence="2" type="ORF">SAMN06296052_1238</name>
</gene>
<protein>
    <submittedName>
        <fullName evidence="2">3D (Asp-Asp-Asp) domain-containing protein</fullName>
    </submittedName>
</protein>
<dbReference type="EMBL" id="FZOQ01000023">
    <property type="protein sequence ID" value="SNT07532.1"/>
    <property type="molecule type" value="Genomic_DNA"/>
</dbReference>
<feature type="chain" id="PRO_5012828279" evidence="1">
    <location>
        <begin position="19"/>
        <end position="170"/>
    </location>
</feature>
<organism evidence="2 3">
    <name type="scientific">Pontibacter ummariensis</name>
    <dbReference type="NCBI Taxonomy" id="1610492"/>
    <lineage>
        <taxon>Bacteria</taxon>
        <taxon>Pseudomonadati</taxon>
        <taxon>Bacteroidota</taxon>
        <taxon>Cytophagia</taxon>
        <taxon>Cytophagales</taxon>
        <taxon>Hymenobacteraceae</taxon>
        <taxon>Pontibacter</taxon>
    </lineage>
</organism>
<accession>A0A239JPQ7</accession>
<evidence type="ECO:0000313" key="3">
    <source>
        <dbReference type="Proteomes" id="UP000198432"/>
    </source>
</evidence>
<proteinExistence type="predicted"/>
<dbReference type="AlphaFoldDB" id="A0A239JPQ7"/>
<sequence>MFRIKLFVAMFTVIVAAAKEFSLLKAESPAPKIEQTPLGWPPLELEEASQPITEPKSEVPSFTVSASVYFPEPAQTDDTPYITADGSRINKRNPGKHRWIAVSRDLHSRWGGNINYGDSLWVTGISDQLDGLYVVRDVMNRRMRKRIDILVGKHDEVMGFWKNVQIAKLD</sequence>
<evidence type="ECO:0000313" key="2">
    <source>
        <dbReference type="EMBL" id="SNT07532.1"/>
    </source>
</evidence>
<keyword evidence="1" id="KW-0732">Signal</keyword>
<feature type="signal peptide" evidence="1">
    <location>
        <begin position="1"/>
        <end position="18"/>
    </location>
</feature>
<name>A0A239JPQ7_9BACT</name>
<dbReference type="Proteomes" id="UP000198432">
    <property type="component" value="Unassembled WGS sequence"/>
</dbReference>
<dbReference type="CDD" id="cd22784">
    <property type="entry name" value="DPBB_MltA_YuiC-like"/>
    <property type="match status" value="1"/>
</dbReference>